<sequence length="211" mass="23973">MGHAPHYKYPDLPRCPERGILVIGVRPQFRLVRRSITPICTCSFVLEVSINSLRVSAGSPVHSEGRSFRGQNRLHQEAVILTNCRCRFMSVYYPQVSRSSSSSVFAAGQEMTQVIVEDLRLGAREDQPSYQIFPDASDLDRCCVLAERLPAIVVEPTEGEVESGELRWPPRRRRRRRGRLGSQFRAPNTDHSSQAYTWTDAHKHAQRPLCV</sequence>
<dbReference type="EMBL" id="JAFDVH010000018">
    <property type="protein sequence ID" value="KAG7460584.1"/>
    <property type="molecule type" value="Genomic_DNA"/>
</dbReference>
<dbReference type="InterPro" id="IPR013294">
    <property type="entry name" value="LBH"/>
</dbReference>
<comment type="subcellular location">
    <subcellularLocation>
        <location evidence="2">Cytoplasm</location>
    </subcellularLocation>
    <subcellularLocation>
        <location evidence="1">Nucleus</location>
    </subcellularLocation>
</comment>
<evidence type="ECO:0000313" key="10">
    <source>
        <dbReference type="EMBL" id="KAG7460584.1"/>
    </source>
</evidence>
<accession>A0A9D3PK13</accession>
<dbReference type="AlphaFoldDB" id="A0A9D3PK13"/>
<evidence type="ECO:0000256" key="6">
    <source>
        <dbReference type="ARBA" id="ARBA00023015"/>
    </source>
</evidence>
<proteinExistence type="inferred from homology"/>
<dbReference type="Pfam" id="PF15317">
    <property type="entry name" value="Lbh"/>
    <property type="match status" value="1"/>
</dbReference>
<name>A0A9D3PK13_MEGAT</name>
<comment type="similarity">
    <text evidence="3">Belongs to the LBH family.</text>
</comment>
<dbReference type="GO" id="GO:0005634">
    <property type="term" value="C:nucleus"/>
    <property type="evidence" value="ECO:0007669"/>
    <property type="project" value="UniProtKB-SubCell"/>
</dbReference>
<evidence type="ECO:0000256" key="5">
    <source>
        <dbReference type="ARBA" id="ARBA00022490"/>
    </source>
</evidence>
<reference evidence="10" key="1">
    <citation type="submission" date="2021-01" db="EMBL/GenBank/DDBJ databases">
        <authorList>
            <person name="Zahm M."/>
            <person name="Roques C."/>
            <person name="Cabau C."/>
            <person name="Klopp C."/>
            <person name="Donnadieu C."/>
            <person name="Jouanno E."/>
            <person name="Lampietro C."/>
            <person name="Louis A."/>
            <person name="Herpin A."/>
            <person name="Echchiki A."/>
            <person name="Berthelot C."/>
            <person name="Parey E."/>
            <person name="Roest-Crollius H."/>
            <person name="Braasch I."/>
            <person name="Postlethwait J."/>
            <person name="Bobe J."/>
            <person name="Montfort J."/>
            <person name="Bouchez O."/>
            <person name="Begum T."/>
            <person name="Mejri S."/>
            <person name="Adams A."/>
            <person name="Chen W.-J."/>
            <person name="Guiguen Y."/>
        </authorList>
    </citation>
    <scope>NUCLEOTIDE SEQUENCE</scope>
    <source>
        <strain evidence="10">YG-15Mar2019-1</strain>
        <tissue evidence="10">Brain</tissue>
    </source>
</reference>
<dbReference type="PRINTS" id="PR01881">
    <property type="entry name" value="LBHPROTEIN"/>
</dbReference>
<evidence type="ECO:0000256" key="8">
    <source>
        <dbReference type="ARBA" id="ARBA00023242"/>
    </source>
</evidence>
<dbReference type="GO" id="GO:0005737">
    <property type="term" value="C:cytoplasm"/>
    <property type="evidence" value="ECO:0007669"/>
    <property type="project" value="UniProtKB-SubCell"/>
</dbReference>
<evidence type="ECO:0000259" key="9">
    <source>
        <dbReference type="Pfam" id="PF15317"/>
    </source>
</evidence>
<dbReference type="GO" id="GO:0006355">
    <property type="term" value="P:regulation of DNA-templated transcription"/>
    <property type="evidence" value="ECO:0007669"/>
    <property type="project" value="InterPro"/>
</dbReference>
<keyword evidence="8" id="KW-0539">Nucleus</keyword>
<feature type="domain" description="LBH" evidence="9">
    <location>
        <begin position="117"/>
        <end position="170"/>
    </location>
</feature>
<keyword evidence="5" id="KW-0963">Cytoplasm</keyword>
<keyword evidence="11" id="KW-1185">Reference proteome</keyword>
<comment type="caution">
    <text evidence="10">The sequence shown here is derived from an EMBL/GenBank/DDBJ whole genome shotgun (WGS) entry which is preliminary data.</text>
</comment>
<evidence type="ECO:0000256" key="7">
    <source>
        <dbReference type="ARBA" id="ARBA00023163"/>
    </source>
</evidence>
<dbReference type="Proteomes" id="UP001046870">
    <property type="component" value="Chromosome 18"/>
</dbReference>
<evidence type="ECO:0000256" key="3">
    <source>
        <dbReference type="ARBA" id="ARBA00010862"/>
    </source>
</evidence>
<keyword evidence="7" id="KW-0804">Transcription</keyword>
<dbReference type="InterPro" id="IPR042945">
    <property type="entry name" value="LBH_dom_prot"/>
</dbReference>
<evidence type="ECO:0000313" key="11">
    <source>
        <dbReference type="Proteomes" id="UP001046870"/>
    </source>
</evidence>
<evidence type="ECO:0000256" key="2">
    <source>
        <dbReference type="ARBA" id="ARBA00004496"/>
    </source>
</evidence>
<evidence type="ECO:0000256" key="1">
    <source>
        <dbReference type="ARBA" id="ARBA00004123"/>
    </source>
</evidence>
<dbReference type="InterPro" id="IPR038990">
    <property type="entry name" value="LBH_dom"/>
</dbReference>
<protein>
    <recommendedName>
        <fullName evidence="4">Protein LBH</fullName>
    </recommendedName>
</protein>
<organism evidence="10 11">
    <name type="scientific">Megalops atlanticus</name>
    <name type="common">Tarpon</name>
    <name type="synonym">Clupea gigantea</name>
    <dbReference type="NCBI Taxonomy" id="7932"/>
    <lineage>
        <taxon>Eukaryota</taxon>
        <taxon>Metazoa</taxon>
        <taxon>Chordata</taxon>
        <taxon>Craniata</taxon>
        <taxon>Vertebrata</taxon>
        <taxon>Euteleostomi</taxon>
        <taxon>Actinopterygii</taxon>
        <taxon>Neopterygii</taxon>
        <taxon>Teleostei</taxon>
        <taxon>Elopiformes</taxon>
        <taxon>Megalopidae</taxon>
        <taxon>Megalops</taxon>
    </lineage>
</organism>
<gene>
    <name evidence="10" type="ORF">MATL_G00200300</name>
</gene>
<evidence type="ECO:0000256" key="4">
    <source>
        <dbReference type="ARBA" id="ARBA00017731"/>
    </source>
</evidence>
<keyword evidence="6" id="KW-0805">Transcription regulation</keyword>
<dbReference type="PANTHER" id="PTHR14987">
    <property type="entry name" value="PROTEIN LBH-RELATED"/>
    <property type="match status" value="1"/>
</dbReference>